<dbReference type="RefSeq" id="WP_254153243.1">
    <property type="nucleotide sequence ID" value="NZ_JAHESD010000013.1"/>
</dbReference>
<dbReference type="Pfam" id="PF07661">
    <property type="entry name" value="MORN_2"/>
    <property type="match status" value="10"/>
</dbReference>
<gene>
    <name evidence="1" type="ORF">KK060_08305</name>
</gene>
<dbReference type="SUPFAM" id="SSF82185">
    <property type="entry name" value="Histone H3 K4-specific methyltransferase SET7/9 N-terminal domain"/>
    <property type="match status" value="3"/>
</dbReference>
<dbReference type="Proteomes" id="UP000772618">
    <property type="component" value="Unassembled WGS sequence"/>
</dbReference>
<organism evidence="1 2">
    <name type="scientific">Chryseosolibacter indicus</name>
    <dbReference type="NCBI Taxonomy" id="2782351"/>
    <lineage>
        <taxon>Bacteria</taxon>
        <taxon>Pseudomonadati</taxon>
        <taxon>Bacteroidota</taxon>
        <taxon>Cytophagia</taxon>
        <taxon>Cytophagales</taxon>
        <taxon>Chryseotaleaceae</taxon>
        <taxon>Chryseosolibacter</taxon>
    </lineage>
</organism>
<dbReference type="Gene3D" id="3.90.930.1">
    <property type="match status" value="3"/>
</dbReference>
<proteinExistence type="predicted"/>
<evidence type="ECO:0000313" key="2">
    <source>
        <dbReference type="Proteomes" id="UP000772618"/>
    </source>
</evidence>
<protein>
    <submittedName>
        <fullName evidence="1">Toxin-antitoxin system YwqK family antitoxin</fullName>
    </submittedName>
</protein>
<dbReference type="EMBL" id="JAHESD010000013">
    <property type="protein sequence ID" value="MBT1703280.1"/>
    <property type="molecule type" value="Genomic_DNA"/>
</dbReference>
<comment type="caution">
    <text evidence="1">The sequence shown here is derived from an EMBL/GenBank/DDBJ whole genome shotgun (WGS) entry which is preliminary data.</text>
</comment>
<dbReference type="PANTHER" id="PTHR33706:SF1">
    <property type="entry name" value="TPR REPEAT PROTEIN"/>
    <property type="match status" value="1"/>
</dbReference>
<name>A0ABS5VR23_9BACT</name>
<reference evidence="1 2" key="1">
    <citation type="submission" date="2021-05" db="EMBL/GenBank/DDBJ databases">
        <title>A Polyphasic approach of four new species of the genus Ohtaekwangia: Ohtaekwangia histidinii sp. nov., Ohtaekwangia cretensis sp. nov., Ohtaekwangia indiensis sp. nov., Ohtaekwangia reichenbachii sp. nov. from diverse environment.</title>
        <authorList>
            <person name="Octaviana S."/>
        </authorList>
    </citation>
    <scope>NUCLEOTIDE SEQUENCE [LARGE SCALE GENOMIC DNA]</scope>
    <source>
        <strain evidence="1 2">PWU20</strain>
    </source>
</reference>
<sequence length="596" mass="68854">MKLVYLLPLLLLNISYQLLGQGYTRQTFHDKERKHVKEVYQVKDTIRNILHGRYISYYLNGKVESKGQFTNNETTGIWEFFYETGNLKMRGILRQNANFGVWEYFYESGRKSMEGNINGKSRDGEWKMYYENGQVKEIGEYKTNKRVGLWKMYFEDGVLKGEIDYTDDYGTYTEYYHSGKVLSEGPRMGTRNVGHWRFYAEDGTLQSQGEYNNGKKQGEWITYYPNGEVSSRGSFAHDIPAGKWEHYFEDGSVSSAGEYEGGKKSGIWKTMSTGGIVKSETSYAAGEGEYREYYSSGKLKTTGKIVNDKREGKWEYYYEHGVREGECEYKNGKGVYYGYYPNGNLQTKGTLDGEVKTGTWEIYENDGKLSGYYRPFYDNKKLGKDIVSMAGKGTANTGSSKRRTFTHFDARFNEFRGLIIAGNPIMTFAGRLPIAFEFYMQERLGHEFEFIGIRDPFFLADSKIPSGKKFERGYAICIKQKLYNQMKAGMWYFGHEVRFTNYGHFVNEVITSTRTNIFTFGAVEQRIEYGPVFGYRIMKRNNAKGITIDTFVSGNVGYRGFDVDDQYKSYFEDIKKSKISASIHFGLNIGHVFSFR</sequence>
<dbReference type="PANTHER" id="PTHR33706">
    <property type="entry name" value="MORN VARIANT REPEAT PROTEIN"/>
    <property type="match status" value="1"/>
</dbReference>
<dbReference type="InterPro" id="IPR011652">
    <property type="entry name" value="MORN_2"/>
</dbReference>
<accession>A0ABS5VR23</accession>
<keyword evidence="2" id="KW-1185">Reference proteome</keyword>
<evidence type="ECO:0000313" key="1">
    <source>
        <dbReference type="EMBL" id="MBT1703280.1"/>
    </source>
</evidence>